<evidence type="ECO:0000259" key="1">
    <source>
        <dbReference type="PROSITE" id="PS50263"/>
    </source>
</evidence>
<dbReference type="Pfam" id="PF00795">
    <property type="entry name" value="CN_hydrolase"/>
    <property type="match status" value="1"/>
</dbReference>
<organism evidence="2">
    <name type="scientific">Fervidicoccus fontis</name>
    <dbReference type="NCBI Taxonomy" id="683846"/>
    <lineage>
        <taxon>Archaea</taxon>
        <taxon>Thermoproteota</taxon>
        <taxon>Thermoprotei</taxon>
        <taxon>Fervidicoccales</taxon>
        <taxon>Fervidicoccaceae</taxon>
        <taxon>Fervidicoccus</taxon>
    </lineage>
</organism>
<reference evidence="2" key="1">
    <citation type="journal article" date="2020" name="mSystems">
        <title>Genome- and Community-Level Interaction Insights into Carbon Utilization and Element Cycling Functions of Hydrothermarchaeota in Hydrothermal Sediment.</title>
        <authorList>
            <person name="Zhou Z."/>
            <person name="Liu Y."/>
            <person name="Xu W."/>
            <person name="Pan J."/>
            <person name="Luo Z.H."/>
            <person name="Li M."/>
        </authorList>
    </citation>
    <scope>NUCLEOTIDE SEQUENCE [LARGE SCALE GENOMIC DNA]</scope>
    <source>
        <strain evidence="2">SpSt-885</strain>
    </source>
</reference>
<dbReference type="InterPro" id="IPR036526">
    <property type="entry name" value="C-N_Hydrolase_sf"/>
</dbReference>
<dbReference type="CDD" id="cd07197">
    <property type="entry name" value="nitrilase"/>
    <property type="match status" value="1"/>
</dbReference>
<keyword evidence="2" id="KW-0378">Hydrolase</keyword>
<dbReference type="SUPFAM" id="SSF56317">
    <property type="entry name" value="Carbon-nitrogen hydrolase"/>
    <property type="match status" value="1"/>
</dbReference>
<protein>
    <submittedName>
        <fullName evidence="2">Carbon-nitrogen hydrolase family protein</fullName>
    </submittedName>
</protein>
<name>A0A7J3SKC4_9CREN</name>
<proteinExistence type="predicted"/>
<dbReference type="PANTHER" id="PTHR23088:SF27">
    <property type="entry name" value="DEAMINATED GLUTATHIONE AMIDASE"/>
    <property type="match status" value="1"/>
</dbReference>
<accession>A0A7J3SKC4</accession>
<comment type="caution">
    <text evidence="2">The sequence shown here is derived from an EMBL/GenBank/DDBJ whole genome shotgun (WGS) entry which is preliminary data.</text>
</comment>
<dbReference type="InterPro" id="IPR003010">
    <property type="entry name" value="C-N_Hydrolase"/>
</dbReference>
<dbReference type="PANTHER" id="PTHR23088">
    <property type="entry name" value="NITRILASE-RELATED"/>
    <property type="match status" value="1"/>
</dbReference>
<dbReference type="Gene3D" id="3.60.110.10">
    <property type="entry name" value="Carbon-nitrogen hydrolase"/>
    <property type="match status" value="1"/>
</dbReference>
<dbReference type="PROSITE" id="PS50263">
    <property type="entry name" value="CN_HYDROLASE"/>
    <property type="match status" value="1"/>
</dbReference>
<feature type="domain" description="CN hydrolase" evidence="1">
    <location>
        <begin position="1"/>
        <end position="257"/>
    </location>
</feature>
<dbReference type="AlphaFoldDB" id="A0A7J3SKC4"/>
<dbReference type="GO" id="GO:0016787">
    <property type="term" value="F:hydrolase activity"/>
    <property type="evidence" value="ECO:0007669"/>
    <property type="project" value="UniProtKB-KW"/>
</dbReference>
<gene>
    <name evidence="2" type="ORF">ENW83_00695</name>
</gene>
<evidence type="ECO:0000313" key="2">
    <source>
        <dbReference type="EMBL" id="HGZ59712.1"/>
    </source>
</evidence>
<sequence>MRIAIAHISLKLMSKKVNFEKAKRVVHEAKQRGAKAVILPSMLNIGPIFSFYSPAQVKSIVRNHAERIPSGPTATFLSSLAVSSGVFIISGPIIERAGPKVFLTSFAVSPAGSFLKRYRKIVLNPIDRTLGFSEGRTLEFFDLKEKYGVMIEGDVLFPEIARGLTILGSTVLLAFPRIEPAFDKKLRKLLEARSIENNLPIISMGGIVKSQEQTLSELPTYIFDPSEGLLEEILLEGGKSEERKEEDERVVILELQNYTQKSYTQDQKYSYSLYSIIYRNLKRYLEGKVGEAEEKEE</sequence>
<dbReference type="EMBL" id="DTLS01000025">
    <property type="protein sequence ID" value="HGZ59712.1"/>
    <property type="molecule type" value="Genomic_DNA"/>
</dbReference>